<dbReference type="AlphaFoldDB" id="A0AAV2S5Z0"/>
<keyword evidence="2" id="KW-0812">Transmembrane</keyword>
<feature type="transmembrane region" description="Helical" evidence="2">
    <location>
        <begin position="7"/>
        <end position="27"/>
    </location>
</feature>
<protein>
    <submittedName>
        <fullName evidence="3">Uncharacterized protein</fullName>
    </submittedName>
</protein>
<accession>A0AAV2S5Z0</accession>
<evidence type="ECO:0000313" key="4">
    <source>
        <dbReference type="Proteomes" id="UP001497623"/>
    </source>
</evidence>
<comment type="caution">
    <text evidence="3">The sequence shown here is derived from an EMBL/GenBank/DDBJ whole genome shotgun (WGS) entry which is preliminary data.</text>
</comment>
<feature type="region of interest" description="Disordered" evidence="1">
    <location>
        <begin position="308"/>
        <end position="332"/>
    </location>
</feature>
<keyword evidence="2" id="KW-0472">Membrane</keyword>
<keyword evidence="4" id="KW-1185">Reference proteome</keyword>
<feature type="region of interest" description="Disordered" evidence="1">
    <location>
        <begin position="83"/>
        <end position="116"/>
    </location>
</feature>
<sequence length="466" mass="52172">MHPARVIAGAFIATLLLMFVGVLIYTIDDGIAEGIDNYYWGYTSDSTESTDEFTSDFTSEFTETETTDFTSVYTDLTPEITTTEEPTPEITTTEEPTTEITTTEEPTPEITTSEEPTTISPYTRTVIFFHKKVYYDQYVFIRGGLDEARRPDCHAPASTDPCALEFYPRSLGSGSNYEKYDAWRVGDEHLDWFGVEESQGTFNGVPASGTPMAWTTNNPSSPGYQELNVYGEDYWMLDFDMDCSITDDGWFEFKGWLEFADGYTGWELDVHQEPCSGSAGLPPPASSVDHMARCGYVNVFEWNDGTCKMEPLPDEPSSSPKPPVTSDPDGPERTVIFIEKSTGVDQDVFIRGGLDKDYLDSDFCEEPAVTDPCALPMLMRSLGDSSHYDEYNAWRLRDMHLDWWGVEAGQGDYIGIPAEGSPMAWTTNDGTQPGYQHLNVFGPDYWMIDMDIDCSDTSNGWIAIKV</sequence>
<name>A0AAV2S5Z0_MEGNR</name>
<dbReference type="Proteomes" id="UP001497623">
    <property type="component" value="Unassembled WGS sequence"/>
</dbReference>
<reference evidence="3 4" key="1">
    <citation type="submission" date="2024-05" db="EMBL/GenBank/DDBJ databases">
        <authorList>
            <person name="Wallberg A."/>
        </authorList>
    </citation>
    <scope>NUCLEOTIDE SEQUENCE [LARGE SCALE GENOMIC DNA]</scope>
</reference>
<evidence type="ECO:0000256" key="2">
    <source>
        <dbReference type="SAM" id="Phobius"/>
    </source>
</evidence>
<organism evidence="3 4">
    <name type="scientific">Meganyctiphanes norvegica</name>
    <name type="common">Northern krill</name>
    <name type="synonym">Thysanopoda norvegica</name>
    <dbReference type="NCBI Taxonomy" id="48144"/>
    <lineage>
        <taxon>Eukaryota</taxon>
        <taxon>Metazoa</taxon>
        <taxon>Ecdysozoa</taxon>
        <taxon>Arthropoda</taxon>
        <taxon>Crustacea</taxon>
        <taxon>Multicrustacea</taxon>
        <taxon>Malacostraca</taxon>
        <taxon>Eumalacostraca</taxon>
        <taxon>Eucarida</taxon>
        <taxon>Euphausiacea</taxon>
        <taxon>Euphausiidae</taxon>
        <taxon>Meganyctiphanes</taxon>
    </lineage>
</organism>
<evidence type="ECO:0000313" key="3">
    <source>
        <dbReference type="EMBL" id="CAL4159318.1"/>
    </source>
</evidence>
<gene>
    <name evidence="3" type="ORF">MNOR_LOCUS32263</name>
</gene>
<dbReference type="EMBL" id="CAXKWB010043472">
    <property type="protein sequence ID" value="CAL4159318.1"/>
    <property type="molecule type" value="Genomic_DNA"/>
</dbReference>
<proteinExistence type="predicted"/>
<keyword evidence="2" id="KW-1133">Transmembrane helix</keyword>
<feature type="non-terminal residue" evidence="3">
    <location>
        <position position="466"/>
    </location>
</feature>
<evidence type="ECO:0000256" key="1">
    <source>
        <dbReference type="SAM" id="MobiDB-lite"/>
    </source>
</evidence>